<reference evidence="6" key="1">
    <citation type="submission" date="2024-02" db="EMBL/GenBank/DDBJ databases">
        <title>Genome sequences of strain Gemmobacter sp. JM10B15.</title>
        <authorList>
            <person name="Zhang M."/>
        </authorList>
    </citation>
    <scope>NUCLEOTIDE SEQUENCE</scope>
    <source>
        <strain evidence="6">JM10B15</strain>
    </source>
</reference>
<evidence type="ECO:0000259" key="4">
    <source>
        <dbReference type="PROSITE" id="PS50042"/>
    </source>
</evidence>
<dbReference type="PANTHER" id="PTHR24567">
    <property type="entry name" value="CRP FAMILY TRANSCRIPTIONAL REGULATORY PROTEIN"/>
    <property type="match status" value="1"/>
</dbReference>
<keyword evidence="7" id="KW-1185">Reference proteome</keyword>
<organism evidence="6 7">
    <name type="scientific">Gemmobacter denitrificans</name>
    <dbReference type="NCBI Taxonomy" id="3123040"/>
    <lineage>
        <taxon>Bacteria</taxon>
        <taxon>Pseudomonadati</taxon>
        <taxon>Pseudomonadota</taxon>
        <taxon>Alphaproteobacteria</taxon>
        <taxon>Rhodobacterales</taxon>
        <taxon>Paracoccaceae</taxon>
        <taxon>Gemmobacter</taxon>
    </lineage>
</organism>
<evidence type="ECO:0000259" key="5">
    <source>
        <dbReference type="PROSITE" id="PS51063"/>
    </source>
</evidence>
<dbReference type="InterPro" id="IPR050397">
    <property type="entry name" value="Env_Response_Regulators"/>
</dbReference>
<dbReference type="Pfam" id="PF13545">
    <property type="entry name" value="HTH_Crp_2"/>
    <property type="match status" value="1"/>
</dbReference>
<feature type="domain" description="HTH crp-type" evidence="5">
    <location>
        <begin position="148"/>
        <end position="213"/>
    </location>
</feature>
<dbReference type="CDD" id="cd00038">
    <property type="entry name" value="CAP_ED"/>
    <property type="match status" value="1"/>
</dbReference>
<feature type="domain" description="Cyclic nucleotide-binding" evidence="4">
    <location>
        <begin position="15"/>
        <end position="107"/>
    </location>
</feature>
<dbReference type="InterPro" id="IPR014710">
    <property type="entry name" value="RmlC-like_jellyroll"/>
</dbReference>
<dbReference type="PROSITE" id="PS51063">
    <property type="entry name" value="HTH_CRP_2"/>
    <property type="match status" value="1"/>
</dbReference>
<dbReference type="Gene3D" id="2.60.120.10">
    <property type="entry name" value="Jelly Rolls"/>
    <property type="match status" value="1"/>
</dbReference>
<evidence type="ECO:0000256" key="3">
    <source>
        <dbReference type="ARBA" id="ARBA00023163"/>
    </source>
</evidence>
<name>A0ABU8C1D8_9RHOB</name>
<dbReference type="SUPFAM" id="SSF51206">
    <property type="entry name" value="cAMP-binding domain-like"/>
    <property type="match status" value="1"/>
</dbReference>
<dbReference type="Proteomes" id="UP001431963">
    <property type="component" value="Unassembled WGS sequence"/>
</dbReference>
<evidence type="ECO:0000313" key="6">
    <source>
        <dbReference type="EMBL" id="MEH7830378.1"/>
    </source>
</evidence>
<dbReference type="InterPro" id="IPR000595">
    <property type="entry name" value="cNMP-bd_dom"/>
</dbReference>
<evidence type="ECO:0000313" key="7">
    <source>
        <dbReference type="Proteomes" id="UP001431963"/>
    </source>
</evidence>
<dbReference type="InterPro" id="IPR018490">
    <property type="entry name" value="cNMP-bd_dom_sf"/>
</dbReference>
<keyword evidence="2" id="KW-0238">DNA-binding</keyword>
<comment type="caution">
    <text evidence="6">The sequence shown here is derived from an EMBL/GenBank/DDBJ whole genome shotgun (WGS) entry which is preliminary data.</text>
</comment>
<evidence type="ECO:0000256" key="1">
    <source>
        <dbReference type="ARBA" id="ARBA00023015"/>
    </source>
</evidence>
<dbReference type="EMBL" id="JBALHR010000023">
    <property type="protein sequence ID" value="MEH7830378.1"/>
    <property type="molecule type" value="Genomic_DNA"/>
</dbReference>
<dbReference type="InterPro" id="IPR036388">
    <property type="entry name" value="WH-like_DNA-bd_sf"/>
</dbReference>
<sequence>MKNSQAFPHLLGSDLLTDLSEDQKRGYLDGCALRRPAPGHEILTQGELSPGIFLVAQGLVEVSFCDPDGNQSIVNVAGPGEVLGDVEAIAGKPCAATCTALPETAVLLCPTPMVFAHLQSAVFVRNLSAIYYRRLNHDNLSKSLSQFSSVDQRLCMHLHQLTTERRPEIRVNQATLAAIIGCSRQTVNRKLGELREASVIRLWKGGITVLNREALRRGLSQEGSGI</sequence>
<dbReference type="PROSITE" id="PS50042">
    <property type="entry name" value="CNMP_BINDING_3"/>
    <property type="match status" value="1"/>
</dbReference>
<dbReference type="SMART" id="SM00419">
    <property type="entry name" value="HTH_CRP"/>
    <property type="match status" value="1"/>
</dbReference>
<keyword evidence="1" id="KW-0805">Transcription regulation</keyword>
<dbReference type="SUPFAM" id="SSF46785">
    <property type="entry name" value="Winged helix' DNA-binding domain"/>
    <property type="match status" value="1"/>
</dbReference>
<dbReference type="InterPro" id="IPR012318">
    <property type="entry name" value="HTH_CRP"/>
</dbReference>
<evidence type="ECO:0000256" key="2">
    <source>
        <dbReference type="ARBA" id="ARBA00023125"/>
    </source>
</evidence>
<dbReference type="Gene3D" id="1.10.10.10">
    <property type="entry name" value="Winged helix-like DNA-binding domain superfamily/Winged helix DNA-binding domain"/>
    <property type="match status" value="1"/>
</dbReference>
<dbReference type="Pfam" id="PF00027">
    <property type="entry name" value="cNMP_binding"/>
    <property type="match status" value="1"/>
</dbReference>
<protein>
    <submittedName>
        <fullName evidence="6">Crp/Fnr family transcriptional regulator</fullName>
    </submittedName>
</protein>
<keyword evidence="3" id="KW-0804">Transcription</keyword>
<dbReference type="InterPro" id="IPR036390">
    <property type="entry name" value="WH_DNA-bd_sf"/>
</dbReference>
<proteinExistence type="predicted"/>
<dbReference type="RefSeq" id="WP_335425422.1">
    <property type="nucleotide sequence ID" value="NZ_JBALHR010000023.1"/>
</dbReference>
<dbReference type="PANTHER" id="PTHR24567:SF74">
    <property type="entry name" value="HTH-TYPE TRANSCRIPTIONAL REGULATOR ARCR"/>
    <property type="match status" value="1"/>
</dbReference>
<gene>
    <name evidence="6" type="ORF">V6590_19685</name>
</gene>
<accession>A0ABU8C1D8</accession>